<evidence type="ECO:0000256" key="5">
    <source>
        <dbReference type="ARBA" id="ARBA00023136"/>
    </source>
</evidence>
<feature type="transmembrane region" description="Helical" evidence="6">
    <location>
        <begin position="296"/>
        <end position="313"/>
    </location>
</feature>
<feature type="transmembrane region" description="Helical" evidence="6">
    <location>
        <begin position="325"/>
        <end position="342"/>
    </location>
</feature>
<name>A0ABR7P7V4_9FIRM</name>
<dbReference type="Proteomes" id="UP000661649">
    <property type="component" value="Unassembled WGS sequence"/>
</dbReference>
<dbReference type="InterPro" id="IPR035681">
    <property type="entry name" value="ComA-like_MBL"/>
</dbReference>
<dbReference type="NCBIfam" id="TIGR00361">
    <property type="entry name" value="ComEC_Rec2"/>
    <property type="match status" value="1"/>
</dbReference>
<dbReference type="Pfam" id="PF13567">
    <property type="entry name" value="DUF4131"/>
    <property type="match status" value="1"/>
</dbReference>
<evidence type="ECO:0000313" key="8">
    <source>
        <dbReference type="EMBL" id="MBC8627456.1"/>
    </source>
</evidence>
<dbReference type="Pfam" id="PF03772">
    <property type="entry name" value="Competence"/>
    <property type="match status" value="1"/>
</dbReference>
<dbReference type="NCBIfam" id="TIGR00360">
    <property type="entry name" value="ComEC_N-term"/>
    <property type="match status" value="1"/>
</dbReference>
<dbReference type="SUPFAM" id="SSF56281">
    <property type="entry name" value="Metallo-hydrolase/oxidoreductase"/>
    <property type="match status" value="1"/>
</dbReference>
<comment type="caution">
    <text evidence="8">The sequence shown here is derived from an EMBL/GenBank/DDBJ whole genome shotgun (WGS) entry which is preliminary data.</text>
</comment>
<keyword evidence="9" id="KW-1185">Reference proteome</keyword>
<dbReference type="SMART" id="SM00849">
    <property type="entry name" value="Lactamase_B"/>
    <property type="match status" value="1"/>
</dbReference>
<evidence type="ECO:0000256" key="6">
    <source>
        <dbReference type="SAM" id="Phobius"/>
    </source>
</evidence>
<feature type="transmembrane region" description="Helical" evidence="6">
    <location>
        <begin position="249"/>
        <end position="266"/>
    </location>
</feature>
<dbReference type="InterPro" id="IPR004797">
    <property type="entry name" value="Competence_ComEC/Rec2"/>
</dbReference>
<reference evidence="8 9" key="1">
    <citation type="submission" date="2020-08" db="EMBL/GenBank/DDBJ databases">
        <title>Genome public.</title>
        <authorList>
            <person name="Liu C."/>
            <person name="Sun Q."/>
        </authorList>
    </citation>
    <scope>NUCLEOTIDE SEQUENCE [LARGE SCALE GENOMIC DNA]</scope>
    <source>
        <strain evidence="8 9">3_YM_SP_D4_24.mj</strain>
    </source>
</reference>
<feature type="transmembrane region" description="Helical" evidence="6">
    <location>
        <begin position="373"/>
        <end position="397"/>
    </location>
</feature>
<dbReference type="InterPro" id="IPR001279">
    <property type="entry name" value="Metallo-B-lactamas"/>
</dbReference>
<evidence type="ECO:0000259" key="7">
    <source>
        <dbReference type="SMART" id="SM00849"/>
    </source>
</evidence>
<dbReference type="CDD" id="cd07731">
    <property type="entry name" value="ComA-like_MBL-fold"/>
    <property type="match status" value="1"/>
</dbReference>
<evidence type="ECO:0000256" key="3">
    <source>
        <dbReference type="ARBA" id="ARBA00022692"/>
    </source>
</evidence>
<protein>
    <submittedName>
        <fullName evidence="8">DNA internalization-related competence protein ComEC/Rec2</fullName>
    </submittedName>
</protein>
<feature type="transmembrane region" description="Helical" evidence="6">
    <location>
        <begin position="348"/>
        <end position="366"/>
    </location>
</feature>
<dbReference type="PANTHER" id="PTHR30619">
    <property type="entry name" value="DNA INTERNALIZATION/COMPETENCE PROTEIN COMEC/REC2"/>
    <property type="match status" value="1"/>
</dbReference>
<keyword evidence="2" id="KW-1003">Cell membrane</keyword>
<dbReference type="PANTHER" id="PTHR30619:SF7">
    <property type="entry name" value="BETA-LACTAMASE DOMAIN PROTEIN"/>
    <property type="match status" value="1"/>
</dbReference>
<keyword evidence="3 6" id="KW-0812">Transmembrane</keyword>
<evidence type="ECO:0000256" key="1">
    <source>
        <dbReference type="ARBA" id="ARBA00004651"/>
    </source>
</evidence>
<dbReference type="InterPro" id="IPR052159">
    <property type="entry name" value="Competence_DNA_uptake"/>
</dbReference>
<dbReference type="InterPro" id="IPR036866">
    <property type="entry name" value="RibonucZ/Hydroxyglut_hydro"/>
</dbReference>
<dbReference type="Gene3D" id="3.60.15.10">
    <property type="entry name" value="Ribonuclease Z/Hydroxyacylglutathione hydrolase-like"/>
    <property type="match status" value="1"/>
</dbReference>
<feature type="transmembrane region" description="Helical" evidence="6">
    <location>
        <begin position="417"/>
        <end position="434"/>
    </location>
</feature>
<organism evidence="8 9">
    <name type="scientific">Blautia stercoris</name>
    <dbReference type="NCBI Taxonomy" id="871664"/>
    <lineage>
        <taxon>Bacteria</taxon>
        <taxon>Bacillati</taxon>
        <taxon>Bacillota</taxon>
        <taxon>Clostridia</taxon>
        <taxon>Lachnospirales</taxon>
        <taxon>Lachnospiraceae</taxon>
        <taxon>Blautia</taxon>
    </lineage>
</organism>
<proteinExistence type="predicted"/>
<dbReference type="RefSeq" id="WP_187558144.1">
    <property type="nucleotide sequence ID" value="NZ_JACRTP010000001.1"/>
</dbReference>
<keyword evidence="5 6" id="KW-0472">Membrane</keyword>
<evidence type="ECO:0000256" key="4">
    <source>
        <dbReference type="ARBA" id="ARBA00022989"/>
    </source>
</evidence>
<keyword evidence="4 6" id="KW-1133">Transmembrane helix</keyword>
<comment type="subcellular location">
    <subcellularLocation>
        <location evidence="1">Cell membrane</location>
        <topology evidence="1">Multi-pass membrane protein</topology>
    </subcellularLocation>
</comment>
<feature type="domain" description="Metallo-beta-lactamase" evidence="7">
    <location>
        <begin position="471"/>
        <end position="676"/>
    </location>
</feature>
<dbReference type="Pfam" id="PF00753">
    <property type="entry name" value="Lactamase_B"/>
    <property type="match status" value="1"/>
</dbReference>
<dbReference type="InterPro" id="IPR025405">
    <property type="entry name" value="DUF4131"/>
</dbReference>
<dbReference type="EMBL" id="JACRTP010000001">
    <property type="protein sequence ID" value="MBC8627456.1"/>
    <property type="molecule type" value="Genomic_DNA"/>
</dbReference>
<gene>
    <name evidence="8" type="ORF">H8712_02235</name>
</gene>
<dbReference type="InterPro" id="IPR004477">
    <property type="entry name" value="ComEC_N"/>
</dbReference>
<sequence length="722" mass="80458">MSRRPLCIIGCLVILILWSLNLMGVSTFGGTSLDLTDSDRSVIIQGILYKQESNSFYTSLYLKKTNLIQNSKKQSIDNVKATIKTEYLKQLPSDGDRLLIQGRLKQIQEPGNPGQFNERSYYYARKIKWYLEAEQVTIQKTEADKGVTFRSRLKELLKTKIKQITTKKTSGLFMAILLGEKSEVERETLLRMQLSAMSHCVVVSGTHLSILGWGLFRLLRKLRIPLWMAGMISIFLMIQYGIFTGNGASAVRAVIMFSMAVGAVLVGRTYDLLSALALSILLLLSDNPKWLTDSGFLLSFGAVIGLSIFYPKLKSKKENKLGNTFLGSIAVLLVTLPIQMYAFYEIPLFGILVNLFVLPTIGIVLISGMAGCVAAFFSLFLGKILAFPAILILNFYLKIGKVIQSIPQATYITGSVSLKRAVVYYGILAGWCFLRKKSKKVPRVGLILAVLVLLFPTPRNQTKITFLDVGQGDCAVIQQKKEVYLIDGGSSDVSKVGTYRILPFLKYSGIRTVDGIFLSHPDNDHINGIEELFEAVAKKETSLKIETVYLSKNKEKEEKINEIAQLAKRAGCEVRYIKKGAQLKQKAFQVECLSPENETGESNENSQVLLFKTDNLSVLFTGDMEQKGEDAVTEQLNERQEQIDILKVPHHGSKNSAKEAFLEAAGAKIGIISCGEGNSYGHPHKELLERLKEKQIGWYVTIERGAITVTAGKRNKLSFYKK</sequence>
<evidence type="ECO:0000256" key="2">
    <source>
        <dbReference type="ARBA" id="ARBA00022475"/>
    </source>
</evidence>
<evidence type="ECO:0000313" key="9">
    <source>
        <dbReference type="Proteomes" id="UP000661649"/>
    </source>
</evidence>
<feature type="transmembrane region" description="Helical" evidence="6">
    <location>
        <begin position="441"/>
        <end position="458"/>
    </location>
</feature>
<feature type="transmembrane region" description="Helical" evidence="6">
    <location>
        <begin position="226"/>
        <end position="243"/>
    </location>
</feature>
<accession>A0ABR7P7V4</accession>